<dbReference type="PANTHER" id="PTHR12138:SF162">
    <property type="entry name" value="CHROMOSOME UNDETERMINED SCAFFOLD_275, WHOLE GENOME SHOTGUN SEQUENCE"/>
    <property type="match status" value="1"/>
</dbReference>
<keyword evidence="1" id="KW-1133">Transmembrane helix</keyword>
<evidence type="ECO:0000313" key="3">
    <source>
        <dbReference type="Proteomes" id="UP000028761"/>
    </source>
</evidence>
<accession>A0A8I5MWK9</accession>
<reference evidence="2" key="3">
    <citation type="submission" date="2025-09" db="UniProtKB">
        <authorList>
            <consortium name="Ensembl"/>
        </authorList>
    </citation>
    <scope>IDENTIFICATION</scope>
</reference>
<keyword evidence="1" id="KW-0472">Membrane</keyword>
<dbReference type="AlphaFoldDB" id="A0A8I5MWK9"/>
<reference evidence="2" key="2">
    <citation type="submission" date="2025-08" db="UniProtKB">
        <authorList>
            <consortium name="Ensembl"/>
        </authorList>
    </citation>
    <scope>IDENTIFICATION</scope>
</reference>
<feature type="transmembrane region" description="Helical" evidence="1">
    <location>
        <begin position="42"/>
        <end position="67"/>
    </location>
</feature>
<evidence type="ECO:0000256" key="1">
    <source>
        <dbReference type="SAM" id="Phobius"/>
    </source>
</evidence>
<dbReference type="PRINTS" id="PR02045">
    <property type="entry name" value="F138DOMAIN"/>
</dbReference>
<dbReference type="Ensembl" id="ENSPANT00000066725.1">
    <property type="protein sequence ID" value="ENSPANP00000049689.1"/>
    <property type="gene ID" value="ENSPANG00000041498.1"/>
</dbReference>
<name>A0A8I5MWK9_PAPAN</name>
<keyword evidence="1" id="KW-0812">Transmembrane</keyword>
<reference evidence="2 3" key="1">
    <citation type="submission" date="2012-03" db="EMBL/GenBank/DDBJ databases">
        <title>Whole Genome Assembly of Papio anubis.</title>
        <authorList>
            <person name="Liu Y.L."/>
            <person name="Abraham K.A."/>
            <person name="Akbar H.A."/>
            <person name="Ali S.A."/>
            <person name="Anosike U.A."/>
            <person name="Aqrawi P.A."/>
            <person name="Arias F.A."/>
            <person name="Attaway T.A."/>
            <person name="Awwad R.A."/>
            <person name="Babu C.B."/>
            <person name="Bandaranaike D.B."/>
            <person name="Battles P.B."/>
            <person name="Bell A.B."/>
            <person name="Beltran B.B."/>
            <person name="Berhane-Mersha D.B."/>
            <person name="Bess C.B."/>
            <person name="Bickham C.B."/>
            <person name="Bolden T.B."/>
            <person name="Carter K.C."/>
            <person name="Chau D.C."/>
            <person name="Chavez A.C."/>
            <person name="Clerc-Blankenburg K.C."/>
            <person name="Coyle M.C."/>
            <person name="Dao M.D."/>
            <person name="Davila M.L.D."/>
            <person name="Davy-Carroll L.D."/>
            <person name="Denson S.D."/>
            <person name="Dinh H.D."/>
            <person name="Fernandez S.F."/>
            <person name="Fernando P.F."/>
            <person name="Forbes L.F."/>
            <person name="Francis C.F."/>
            <person name="Francisco L.F."/>
            <person name="Fu Q.F."/>
            <person name="Garcia-Iii R.G."/>
            <person name="Garrett T.G."/>
            <person name="Gross S.G."/>
            <person name="Gubbala S.G."/>
            <person name="Hirani K.H."/>
            <person name="Hogues M.H."/>
            <person name="Hollins B.H."/>
            <person name="Jackson L.J."/>
            <person name="Javaid M.J."/>
            <person name="Jhangiani S.J."/>
            <person name="Johnson A.J."/>
            <person name="Johnson B.J."/>
            <person name="Jones J.J."/>
            <person name="Joshi V.J."/>
            <person name="Kalu J.K."/>
            <person name="Khan N.K."/>
            <person name="Korchina V.K."/>
            <person name="Kovar C.K."/>
            <person name="Lago L.L."/>
            <person name="Lara F.L."/>
            <person name="Le T.-K.L."/>
            <person name="Lee S.L."/>
            <person name="Legall-Iii F.L."/>
            <person name="Lemon S.L."/>
            <person name="Liu J.L."/>
            <person name="Liu Y.-S.L."/>
            <person name="Liyanage D.L."/>
            <person name="Lopez J.L."/>
            <person name="Lorensuhewa L.L."/>
            <person name="Mata R.M."/>
            <person name="Mathew T.M."/>
            <person name="Mercado C.M."/>
            <person name="Mercado I.M."/>
            <person name="Morales K.M."/>
            <person name="Morgan M.M."/>
            <person name="Munidasa M.M."/>
            <person name="Ngo D.N."/>
            <person name="Nguyen L.N."/>
            <person name="Nguyen T.N."/>
            <person name="Nguyen N.N."/>
            <person name="Obregon M.O."/>
            <person name="Okwuonu G.O."/>
            <person name="Ongeri F.O."/>
            <person name="Onwere C.O."/>
            <person name="Osifeso I.O."/>
            <person name="Parra A.P."/>
            <person name="Patil S.P."/>
            <person name="Perez A.P."/>
            <person name="Perez Y.P."/>
            <person name="Pham C.P."/>
            <person name="Pu L.-L.P."/>
            <person name="Puazo M.P."/>
            <person name="Quiroz J.Q."/>
            <person name="Rouhana J.R."/>
            <person name="Ruiz M.R."/>
            <person name="Ruiz S.-J.R."/>
            <person name="Saada N.S."/>
            <person name="Santibanez J.S."/>
            <person name="Scheel M.S."/>
            <person name="Schneider B.S."/>
            <person name="Simmons D.S."/>
            <person name="Sisson I.S."/>
            <person name="Tang L.-Y.T."/>
            <person name="Thornton R.T."/>
            <person name="Tisius J.T."/>
            <person name="Toledanes G.T."/>
            <person name="Trejos Z.T."/>
            <person name="Usmani K.U."/>
            <person name="Varghese R.V."/>
            <person name="Vattathil S.V."/>
            <person name="Vee V.V."/>
            <person name="Walker D.W."/>
            <person name="Weissenberger G.W."/>
            <person name="White C.W."/>
            <person name="Williams A.W."/>
            <person name="Woodworth J.W."/>
            <person name="Wright R.W."/>
            <person name="Zhu Y.Z."/>
            <person name="Han Y.H."/>
            <person name="Newsham I.N."/>
            <person name="Nazareth L.N."/>
            <person name="Worley K.W."/>
            <person name="Muzny D.M."/>
            <person name="Rogers J.R."/>
            <person name="Gibbs R.G."/>
        </authorList>
    </citation>
    <scope>NUCLEOTIDE SEQUENCE [LARGE SCALE GENOMIC DNA]</scope>
</reference>
<protein>
    <submittedName>
        <fullName evidence="2">Uncharacterized protein</fullName>
    </submittedName>
</protein>
<organism evidence="2 3">
    <name type="scientific">Papio anubis</name>
    <name type="common">Olive baboon</name>
    <dbReference type="NCBI Taxonomy" id="9555"/>
    <lineage>
        <taxon>Eukaryota</taxon>
        <taxon>Metazoa</taxon>
        <taxon>Chordata</taxon>
        <taxon>Craniata</taxon>
        <taxon>Vertebrata</taxon>
        <taxon>Euteleostomi</taxon>
        <taxon>Mammalia</taxon>
        <taxon>Eutheria</taxon>
        <taxon>Euarchontoglires</taxon>
        <taxon>Primates</taxon>
        <taxon>Haplorrhini</taxon>
        <taxon>Catarrhini</taxon>
        <taxon>Cercopithecidae</taxon>
        <taxon>Cercopithecinae</taxon>
        <taxon>Papio</taxon>
    </lineage>
</organism>
<keyword evidence="3" id="KW-1185">Reference proteome</keyword>
<proteinExistence type="predicted"/>
<sequence length="149" mass="16217">MLFFVLRQSLTPLPRLECNGIILAHCNLCLLGSSSSPASDSWVAGITGTCYHAQLIFSFFFFFFFFFCGNRVSPCCPSWSQTLSSSDPPAWASQSAGITGVSHYAQPQVTFFFSDGVSLCRPGWSVMAQSRLTATSSSRVQRDSPASDS</sequence>
<evidence type="ECO:0000313" key="2">
    <source>
        <dbReference type="Ensembl" id="ENSPANP00000049689.1"/>
    </source>
</evidence>
<dbReference type="Proteomes" id="UP000028761">
    <property type="component" value="Chromosome 8"/>
</dbReference>
<dbReference type="PANTHER" id="PTHR12138">
    <property type="entry name" value="PRIMATE-EXPANDED PROTEIN FAMILY"/>
    <property type="match status" value="1"/>
</dbReference>
<dbReference type="GeneTree" id="ENSGT01150000286943"/>